<sequence>MVGCQAGGGQADLRGQGDGVASRAALGQDLGRAPSQFRAQVGSRQQAVGEEGGGLGEGEREVIQGPGELVGISLT</sequence>
<evidence type="ECO:0000256" key="1">
    <source>
        <dbReference type="SAM" id="MobiDB-lite"/>
    </source>
</evidence>
<protein>
    <submittedName>
        <fullName evidence="2">Uncharacterized protein</fullName>
    </submittedName>
</protein>
<name>A0ABP6LIG0_9ACTN</name>
<evidence type="ECO:0000313" key="2">
    <source>
        <dbReference type="EMBL" id="GAA3040334.1"/>
    </source>
</evidence>
<dbReference type="EMBL" id="BAAAUF010000018">
    <property type="protein sequence ID" value="GAA3040334.1"/>
    <property type="molecule type" value="Genomic_DNA"/>
</dbReference>
<accession>A0ABP6LIG0</accession>
<dbReference type="Proteomes" id="UP001501532">
    <property type="component" value="Unassembled WGS sequence"/>
</dbReference>
<reference evidence="3" key="1">
    <citation type="journal article" date="2019" name="Int. J. Syst. Evol. Microbiol.">
        <title>The Global Catalogue of Microorganisms (GCM) 10K type strain sequencing project: providing services to taxonomists for standard genome sequencing and annotation.</title>
        <authorList>
            <consortium name="The Broad Institute Genomics Platform"/>
            <consortium name="The Broad Institute Genome Sequencing Center for Infectious Disease"/>
            <person name="Wu L."/>
            <person name="Ma J."/>
        </authorList>
    </citation>
    <scope>NUCLEOTIDE SEQUENCE [LARGE SCALE GENOMIC DNA]</scope>
    <source>
        <strain evidence="3">JCM 9091</strain>
    </source>
</reference>
<organism evidence="2 3">
    <name type="scientific">Streptomyces glomeratus</name>
    <dbReference type="NCBI Taxonomy" id="284452"/>
    <lineage>
        <taxon>Bacteria</taxon>
        <taxon>Bacillati</taxon>
        <taxon>Actinomycetota</taxon>
        <taxon>Actinomycetes</taxon>
        <taxon>Kitasatosporales</taxon>
        <taxon>Streptomycetaceae</taxon>
        <taxon>Streptomyces</taxon>
    </lineage>
</organism>
<proteinExistence type="predicted"/>
<evidence type="ECO:0000313" key="3">
    <source>
        <dbReference type="Proteomes" id="UP001501532"/>
    </source>
</evidence>
<feature type="region of interest" description="Disordered" evidence="1">
    <location>
        <begin position="1"/>
        <end position="75"/>
    </location>
</feature>
<comment type="caution">
    <text evidence="2">The sequence shown here is derived from an EMBL/GenBank/DDBJ whole genome shotgun (WGS) entry which is preliminary data.</text>
</comment>
<gene>
    <name evidence="2" type="ORF">GCM10010448_23600</name>
</gene>
<keyword evidence="3" id="KW-1185">Reference proteome</keyword>
<feature type="compositionally biased region" description="Gly residues" evidence="1">
    <location>
        <begin position="1"/>
        <end position="10"/>
    </location>
</feature>